<feature type="signal peptide" evidence="3">
    <location>
        <begin position="1"/>
        <end position="28"/>
    </location>
</feature>
<keyword evidence="2" id="KW-1133">Transmembrane helix</keyword>
<dbReference type="Gene3D" id="2.60.40.10">
    <property type="entry name" value="Immunoglobulins"/>
    <property type="match status" value="1"/>
</dbReference>
<keyword evidence="2" id="KW-0812">Transmembrane</keyword>
<evidence type="ECO:0000313" key="4">
    <source>
        <dbReference type="EMBL" id="AEH08655.1"/>
    </source>
</evidence>
<feature type="chain" id="PRO_5003373986" description="LPXTG-motif cell wall anchor domain protein" evidence="3">
    <location>
        <begin position="29"/>
        <end position="242"/>
    </location>
</feature>
<feature type="compositionally biased region" description="Basic and acidic residues" evidence="1">
    <location>
        <begin position="231"/>
        <end position="242"/>
    </location>
</feature>
<feature type="transmembrane region" description="Helical" evidence="2">
    <location>
        <begin position="179"/>
        <end position="196"/>
    </location>
</feature>
<dbReference type="STRING" id="656024.FsymDg_1159"/>
<proteinExistence type="predicted"/>
<reference evidence="4 5" key="1">
    <citation type="submission" date="2011-05" db="EMBL/GenBank/DDBJ databases">
        <title>Complete sequence of chromosome of Frankia symbiont of Datisca glomerata.</title>
        <authorList>
            <consortium name="US DOE Joint Genome Institute"/>
            <person name="Lucas S."/>
            <person name="Han J."/>
            <person name="Lapidus A."/>
            <person name="Cheng J.-F."/>
            <person name="Goodwin L."/>
            <person name="Pitluck S."/>
            <person name="Peters L."/>
            <person name="Mikhailova N."/>
            <person name="Chertkov O."/>
            <person name="Teshima H."/>
            <person name="Han C."/>
            <person name="Tapia R."/>
            <person name="Land M."/>
            <person name="Hauser L."/>
            <person name="Kyrpides N."/>
            <person name="Ivanova N."/>
            <person name="Pagani I."/>
            <person name="Berry A."/>
            <person name="Pawlowski K."/>
            <person name="Persson T."/>
            <person name="Vanden Heuvel B."/>
            <person name="Benson D."/>
            <person name="Woyke T."/>
        </authorList>
    </citation>
    <scope>NUCLEOTIDE SEQUENCE [LARGE SCALE GENOMIC DNA]</scope>
    <source>
        <strain evidence="5">4085684</strain>
    </source>
</reference>
<evidence type="ECO:0008006" key="6">
    <source>
        <dbReference type="Google" id="ProtNLM"/>
    </source>
</evidence>
<accession>F8AZI0</accession>
<evidence type="ECO:0000256" key="3">
    <source>
        <dbReference type="SAM" id="SignalP"/>
    </source>
</evidence>
<organism evidence="4 5">
    <name type="scientific">Candidatus Protofrankia datiscae</name>
    <dbReference type="NCBI Taxonomy" id="2716812"/>
    <lineage>
        <taxon>Bacteria</taxon>
        <taxon>Bacillati</taxon>
        <taxon>Actinomycetota</taxon>
        <taxon>Actinomycetes</taxon>
        <taxon>Frankiales</taxon>
        <taxon>Frankiaceae</taxon>
        <taxon>Protofrankia</taxon>
    </lineage>
</organism>
<keyword evidence="5" id="KW-1185">Reference proteome</keyword>
<dbReference type="HOGENOM" id="CLU_1145869_0_0_11"/>
<dbReference type="Proteomes" id="UP000001549">
    <property type="component" value="Chromosome"/>
</dbReference>
<dbReference type="KEGG" id="fsy:FsymDg_1159"/>
<evidence type="ECO:0000256" key="2">
    <source>
        <dbReference type="SAM" id="Phobius"/>
    </source>
</evidence>
<feature type="region of interest" description="Disordered" evidence="1">
    <location>
        <begin position="201"/>
        <end position="242"/>
    </location>
</feature>
<protein>
    <recommendedName>
        <fullName evidence="6">LPXTG-motif cell wall anchor domain protein</fullName>
    </recommendedName>
</protein>
<name>F8AZI0_9ACTN</name>
<dbReference type="InterPro" id="IPR013783">
    <property type="entry name" value="Ig-like_fold"/>
</dbReference>
<dbReference type="RefSeq" id="WP_013872633.1">
    <property type="nucleotide sequence ID" value="NC_015656.1"/>
</dbReference>
<dbReference type="AlphaFoldDB" id="F8AZI0"/>
<dbReference type="EMBL" id="CP002801">
    <property type="protein sequence ID" value="AEH08655.1"/>
    <property type="molecule type" value="Genomic_DNA"/>
</dbReference>
<evidence type="ECO:0000313" key="5">
    <source>
        <dbReference type="Proteomes" id="UP000001549"/>
    </source>
</evidence>
<gene>
    <name evidence="4" type="ordered locus">FsymDg_1159</name>
</gene>
<keyword evidence="2" id="KW-0472">Membrane</keyword>
<keyword evidence="3" id="KW-0732">Signal</keyword>
<sequence precursor="true">MNFRVVAVTLLLGGGLALSATLGSPATAQQLQEQLPDCAGPVSFASVDPERVLAGGSVLFSSCGFAPGSTVTIDDNGARTRTVTADNAGGFAIRLTLPTQGDHYLTASGTPKDAVDAASYAGPAGGGIGAQPADAEERKAVGMVWVDSSGAAASADDADTAGEAGGDADGALPVSGTQAGVLAAAVAALIGGGVFFRSLRHRARDRDTPSPAAQAVAGGPSPTDPRSPGSRPDDHHRPPGTA</sequence>
<evidence type="ECO:0000256" key="1">
    <source>
        <dbReference type="SAM" id="MobiDB-lite"/>
    </source>
</evidence>
<dbReference type="GO" id="GO:0005975">
    <property type="term" value="P:carbohydrate metabolic process"/>
    <property type="evidence" value="ECO:0007669"/>
    <property type="project" value="UniProtKB-ARBA"/>
</dbReference>